<dbReference type="Pfam" id="PF13649">
    <property type="entry name" value="Methyltransf_25"/>
    <property type="match status" value="1"/>
</dbReference>
<evidence type="ECO:0000313" key="2">
    <source>
        <dbReference type="EMBL" id="EAR15045.1"/>
    </source>
</evidence>
<dbReference type="PANTHER" id="PTHR12843">
    <property type="entry name" value="PROTEIN-LYSINE N-METHYLTRANSFERASE METTL10"/>
    <property type="match status" value="1"/>
</dbReference>
<accession>A4CN03</accession>
<dbReference type="OrthoDB" id="9788660at2"/>
<organism evidence="2 3">
    <name type="scientific">Robiginitalea biformata (strain ATCC BAA-864 / DSM 15991 / KCTC 12146 / HTCC2501)</name>
    <dbReference type="NCBI Taxonomy" id="313596"/>
    <lineage>
        <taxon>Bacteria</taxon>
        <taxon>Pseudomonadati</taxon>
        <taxon>Bacteroidota</taxon>
        <taxon>Flavobacteriia</taxon>
        <taxon>Flavobacteriales</taxon>
        <taxon>Flavobacteriaceae</taxon>
        <taxon>Robiginitalea</taxon>
    </lineage>
</organism>
<sequence>MKAFNRKKHWENIYRTRELKDVSWFQPTPETSLSYFEAFEVPTTARIIDVGGGDSLLADHLLERGYSDITVLDISAEAINRARERLGHQANRVKWIVADAANFTPSDTYDFWHDRAAFHFLTDPGDIAGYLDSVRQGLNPDGILVIGTFSVNGPEKCSGIRVMQYSGQSMARLLEPDFEKIRCETLDHRTPSGSMQNFVFCSFRRKAHRNSQ</sequence>
<dbReference type="Gene3D" id="3.40.50.150">
    <property type="entry name" value="Vaccinia Virus protein VP39"/>
    <property type="match status" value="1"/>
</dbReference>
<dbReference type="CDD" id="cd02440">
    <property type="entry name" value="AdoMet_MTases"/>
    <property type="match status" value="1"/>
</dbReference>
<dbReference type="STRING" id="313596.RB2501_11982"/>
<keyword evidence="3" id="KW-1185">Reference proteome</keyword>
<dbReference type="AlphaFoldDB" id="A4CN03"/>
<feature type="domain" description="Methyltransferase" evidence="1">
    <location>
        <begin position="47"/>
        <end position="142"/>
    </location>
</feature>
<dbReference type="PANTHER" id="PTHR12843:SF5">
    <property type="entry name" value="EEF1A LYSINE METHYLTRANSFERASE 2"/>
    <property type="match status" value="1"/>
</dbReference>
<reference evidence="2 3" key="1">
    <citation type="journal article" date="2009" name="J. Bacteriol.">
        <title>Complete genome sequence of Robiginitalea biformata HTCC2501.</title>
        <authorList>
            <person name="Oh H.M."/>
            <person name="Giovannoni S.J."/>
            <person name="Lee K."/>
            <person name="Ferriera S."/>
            <person name="Johnson J."/>
            <person name="Cho J.C."/>
        </authorList>
    </citation>
    <scope>NUCLEOTIDE SEQUENCE [LARGE SCALE GENOMIC DNA]</scope>
    <source>
        <strain evidence="3">ATCC BAA-864 / HTCC2501 / KCTC 12146</strain>
    </source>
</reference>
<dbReference type="RefSeq" id="WP_015754366.1">
    <property type="nucleotide sequence ID" value="NC_013222.1"/>
</dbReference>
<dbReference type="Proteomes" id="UP000009049">
    <property type="component" value="Chromosome"/>
</dbReference>
<protein>
    <recommendedName>
        <fullName evidence="1">Methyltransferase domain-containing protein</fullName>
    </recommendedName>
</protein>
<gene>
    <name evidence="2" type="ordered locus">RB2501_11982</name>
</gene>
<dbReference type="SUPFAM" id="SSF53335">
    <property type="entry name" value="S-adenosyl-L-methionine-dependent methyltransferases"/>
    <property type="match status" value="1"/>
</dbReference>
<dbReference type="KEGG" id="rbi:RB2501_11982"/>
<dbReference type="InterPro" id="IPR041698">
    <property type="entry name" value="Methyltransf_25"/>
</dbReference>
<dbReference type="HOGENOM" id="CLU_082414_0_0_10"/>
<evidence type="ECO:0000259" key="1">
    <source>
        <dbReference type="Pfam" id="PF13649"/>
    </source>
</evidence>
<dbReference type="EMBL" id="CP001712">
    <property type="protein sequence ID" value="EAR15045.1"/>
    <property type="molecule type" value="Genomic_DNA"/>
</dbReference>
<dbReference type="InterPro" id="IPR029063">
    <property type="entry name" value="SAM-dependent_MTases_sf"/>
</dbReference>
<proteinExistence type="predicted"/>
<name>A4CN03_ROBBH</name>
<dbReference type="eggNOG" id="COG2226">
    <property type="taxonomic scope" value="Bacteria"/>
</dbReference>
<evidence type="ECO:0000313" key="3">
    <source>
        <dbReference type="Proteomes" id="UP000009049"/>
    </source>
</evidence>